<dbReference type="GO" id="GO:0004386">
    <property type="term" value="F:helicase activity"/>
    <property type="evidence" value="ECO:0007669"/>
    <property type="project" value="UniProtKB-KW"/>
</dbReference>
<dbReference type="InterPro" id="IPR001650">
    <property type="entry name" value="Helicase_C-like"/>
</dbReference>
<comment type="caution">
    <text evidence="7">The sequence shown here is derived from an EMBL/GenBank/DDBJ whole genome shotgun (WGS) entry which is preliminary data.</text>
</comment>
<keyword evidence="8" id="KW-1185">Reference proteome</keyword>
<dbReference type="InterPro" id="IPR050699">
    <property type="entry name" value="RNA-DNA_Helicase"/>
</dbReference>
<dbReference type="Pfam" id="PF22527">
    <property type="entry name" value="DEXQc_Suv3"/>
    <property type="match status" value="1"/>
</dbReference>
<dbReference type="PATRIC" id="fig|1244869.3.peg.1752"/>
<feature type="domain" description="Helicase C-terminal" evidence="6">
    <location>
        <begin position="147"/>
        <end position="304"/>
    </location>
</feature>
<keyword evidence="3 7" id="KW-0347">Helicase</keyword>
<organism evidence="7 8">
    <name type="scientific">Paramagnetospirillum caucaseum</name>
    <dbReference type="NCBI Taxonomy" id="1244869"/>
    <lineage>
        <taxon>Bacteria</taxon>
        <taxon>Pseudomonadati</taxon>
        <taxon>Pseudomonadota</taxon>
        <taxon>Alphaproteobacteria</taxon>
        <taxon>Rhodospirillales</taxon>
        <taxon>Magnetospirillaceae</taxon>
        <taxon>Paramagnetospirillum</taxon>
    </lineage>
</organism>
<accession>M2ZSQ7</accession>
<dbReference type="OrthoDB" id="9807155at2"/>
<dbReference type="SMART" id="SM00490">
    <property type="entry name" value="HELICc"/>
    <property type="match status" value="1"/>
</dbReference>
<dbReference type="eggNOG" id="COG4581">
    <property type="taxonomic scope" value="Bacteria"/>
</dbReference>
<keyword evidence="1" id="KW-0547">Nucleotide-binding</keyword>
<proteinExistence type="predicted"/>
<dbReference type="Gene3D" id="3.40.50.300">
    <property type="entry name" value="P-loop containing nucleotide triphosphate hydrolases"/>
    <property type="match status" value="2"/>
</dbReference>
<dbReference type="EMBL" id="AONQ01000018">
    <property type="protein sequence ID" value="EME70382.1"/>
    <property type="molecule type" value="Genomic_DNA"/>
</dbReference>
<dbReference type="GO" id="GO:0016787">
    <property type="term" value="F:hydrolase activity"/>
    <property type="evidence" value="ECO:0007669"/>
    <property type="project" value="UniProtKB-KW"/>
</dbReference>
<keyword evidence="4" id="KW-0067">ATP-binding</keyword>
<name>M2ZSQ7_9PROT</name>
<dbReference type="STRING" id="1244869.H261_08668"/>
<evidence type="ECO:0000256" key="1">
    <source>
        <dbReference type="ARBA" id="ARBA00022741"/>
    </source>
</evidence>
<protein>
    <submittedName>
        <fullName evidence="7">Superfamily II DNA/RNA helicase</fullName>
    </submittedName>
</protein>
<reference evidence="7 8" key="1">
    <citation type="journal article" date="2014" name="Genome Announc.">
        <title>Draft Genome Sequence of Magnetospirillum sp. Strain SO-1, a Freshwater Magnetotactic Bacterium Isolated from the Ol'khovka River, Russia.</title>
        <authorList>
            <person name="Grouzdev D.S."/>
            <person name="Dziuba M.V."/>
            <person name="Sukhacheva M.S."/>
            <person name="Mardanov A.V."/>
            <person name="Beletskiy A.V."/>
            <person name="Kuznetsov B.B."/>
            <person name="Skryabin K.G."/>
        </authorList>
    </citation>
    <scope>NUCLEOTIDE SEQUENCE [LARGE SCALE GENOMIC DNA]</scope>
    <source>
        <strain evidence="7 8">SO-1</strain>
    </source>
</reference>
<sequence>MTRILAVLGPTNTGKTHFAMERMLGHASGMIGFPLRLLARENYDRIVRLKGASQVALVTGEEKIIPPHPRWLVCTVESMPLDRRVSFLAVDEIQLCADPERGHIFTDRLLHARGEAETLFLGAETIKPLIRRLVPGVEFMSRPRFSQLTHVGAKKLGRLPPRSVLVAFSASEVYAMAEFVRRSRGGAAVVLGALSPRTRNAQVGLYQAGEVDYIVATDAIGMGLNMDVDHVAFAALRKFDGRAPRPLEPAEIAQIAGRAGRHMNDGTFGTTMDAGTIPPEMAEQVENHRFDPLKTLSWRNADLRFASVPALLSSLDKPPDKPGLLRARDADDQLALSALAQDEEIARLANHPERVRLLWEVCRVPDFRKVMDESHTRLLGRIFRHLAAPAGRLPSDWLAENIKRIDRTDGELDTIVARIANIRTWTYVSHRGDWVADSVHWQEVTRGVEDRLSDALHQRLTNRFVDKRTALLVRRMRDDSAMDAEIRPGGEVRIEGEYVGRLAGFRFEADKAETGAAARTMLAAATRALGPEVERRLAQALADPFEAFDLGPGGLSWRGEVLARLGPGADALHPQVEAPLGDLLAPRERERLRKRLGEVVQAWLAARLPSLFRLAGAPLSGAARGLAHQLAEGLGSMQADESLVRTLSKDDALALARLDVRVGRHGLYIPALFKPRTQGLRALLWSVYAGIPAPDVPGPRPAVMMAENVPAAFYEAVGYGATGKVAIRRDVLERLAALARTAAHHGAFLPDHAMHSALGLGPAATEATLEALGYVRSGEGFRTGRKPRRKARPEKPSDSPFAVLRRNLPLPGGRGAG</sequence>
<evidence type="ECO:0000259" key="6">
    <source>
        <dbReference type="PROSITE" id="PS51194"/>
    </source>
</evidence>
<evidence type="ECO:0000256" key="4">
    <source>
        <dbReference type="ARBA" id="ARBA00022840"/>
    </source>
</evidence>
<dbReference type="GO" id="GO:0005524">
    <property type="term" value="F:ATP binding"/>
    <property type="evidence" value="ECO:0007669"/>
    <property type="project" value="UniProtKB-KW"/>
</dbReference>
<dbReference type="InterPro" id="IPR055206">
    <property type="entry name" value="DEXQc_SUV3"/>
</dbReference>
<dbReference type="SUPFAM" id="SSF52540">
    <property type="entry name" value="P-loop containing nucleoside triphosphate hydrolases"/>
    <property type="match status" value="2"/>
</dbReference>
<dbReference type="AlphaFoldDB" id="M2ZSQ7"/>
<dbReference type="InterPro" id="IPR027417">
    <property type="entry name" value="P-loop_NTPase"/>
</dbReference>
<dbReference type="PANTHER" id="PTHR12131:SF1">
    <property type="entry name" value="ATP-DEPENDENT RNA HELICASE SUPV3L1, MITOCHONDRIAL-RELATED"/>
    <property type="match status" value="1"/>
</dbReference>
<dbReference type="Proteomes" id="UP000011744">
    <property type="component" value="Unassembled WGS sequence"/>
</dbReference>
<feature type="compositionally biased region" description="Basic residues" evidence="5">
    <location>
        <begin position="783"/>
        <end position="792"/>
    </location>
</feature>
<evidence type="ECO:0000256" key="3">
    <source>
        <dbReference type="ARBA" id="ARBA00022806"/>
    </source>
</evidence>
<dbReference type="RefSeq" id="WP_008616519.1">
    <property type="nucleotide sequence ID" value="NZ_AONQ01000018.1"/>
</dbReference>
<evidence type="ECO:0000313" key="8">
    <source>
        <dbReference type="Proteomes" id="UP000011744"/>
    </source>
</evidence>
<feature type="region of interest" description="Disordered" evidence="5">
    <location>
        <begin position="780"/>
        <end position="817"/>
    </location>
</feature>
<evidence type="ECO:0000256" key="2">
    <source>
        <dbReference type="ARBA" id="ARBA00022801"/>
    </source>
</evidence>
<dbReference type="PANTHER" id="PTHR12131">
    <property type="entry name" value="ATP-DEPENDENT RNA AND DNA HELICASE"/>
    <property type="match status" value="1"/>
</dbReference>
<evidence type="ECO:0000256" key="5">
    <source>
        <dbReference type="SAM" id="MobiDB-lite"/>
    </source>
</evidence>
<evidence type="ECO:0000313" key="7">
    <source>
        <dbReference type="EMBL" id="EME70382.1"/>
    </source>
</evidence>
<keyword evidence="2" id="KW-0378">Hydrolase</keyword>
<gene>
    <name evidence="7" type="ORF">H261_08668</name>
</gene>
<dbReference type="PROSITE" id="PS51194">
    <property type="entry name" value="HELICASE_CTER"/>
    <property type="match status" value="1"/>
</dbReference>
<dbReference type="Pfam" id="PF00271">
    <property type="entry name" value="Helicase_C"/>
    <property type="match status" value="1"/>
</dbReference>